<dbReference type="EC" id="3.6.1.66" evidence="7"/>
<feature type="binding site" evidence="7">
    <location>
        <position position="171"/>
    </location>
    <ligand>
        <name>substrate</name>
    </ligand>
</feature>
<dbReference type="CDD" id="cd00515">
    <property type="entry name" value="HAM1"/>
    <property type="match status" value="1"/>
</dbReference>
<reference evidence="10" key="1">
    <citation type="journal article" date="2014" name="Int. J. Syst. Evol. Microbiol.">
        <title>Complete genome of a new Firmicutes species belonging to the dominant human colonic microbiota ('Ruminococcus bicirculans') reveals two chromosomes and a selective capacity to utilize plant glucans.</title>
        <authorList>
            <consortium name="NISC Comparative Sequencing Program"/>
            <person name="Wegmann U."/>
            <person name="Louis P."/>
            <person name="Goesmann A."/>
            <person name="Henrissat B."/>
            <person name="Duncan S.H."/>
            <person name="Flint H.J."/>
        </authorList>
    </citation>
    <scope>NUCLEOTIDE SEQUENCE</scope>
    <source>
        <strain evidence="10">CECT 9128</strain>
    </source>
</reference>
<organism evidence="10 11">
    <name type="scientific">Zunongwangia endophytica</name>
    <dbReference type="NCBI Taxonomy" id="1808945"/>
    <lineage>
        <taxon>Bacteria</taxon>
        <taxon>Pseudomonadati</taxon>
        <taxon>Bacteroidota</taxon>
        <taxon>Flavobacteriia</taxon>
        <taxon>Flavobacteriales</taxon>
        <taxon>Flavobacteriaceae</taxon>
        <taxon>Zunongwangia</taxon>
    </lineage>
</organism>
<dbReference type="InterPro" id="IPR020922">
    <property type="entry name" value="dITP/XTP_pyrophosphatase"/>
</dbReference>
<evidence type="ECO:0000256" key="4">
    <source>
        <dbReference type="ARBA" id="ARBA00022801"/>
    </source>
</evidence>
<dbReference type="PANTHER" id="PTHR11067:SF9">
    <property type="entry name" value="INOSINE TRIPHOSPHATE PYROPHOSPHATASE"/>
    <property type="match status" value="1"/>
</dbReference>
<dbReference type="Gene3D" id="3.90.950.10">
    <property type="match status" value="1"/>
</dbReference>
<dbReference type="PANTHER" id="PTHR11067">
    <property type="entry name" value="INOSINE TRIPHOSPHATE PYROPHOSPHATASE/HAM1 PROTEIN"/>
    <property type="match status" value="1"/>
</dbReference>
<evidence type="ECO:0000313" key="11">
    <source>
        <dbReference type="Proteomes" id="UP001595793"/>
    </source>
</evidence>
<keyword evidence="11" id="KW-1185">Reference proteome</keyword>
<dbReference type="NCBIfam" id="NF011398">
    <property type="entry name" value="PRK14823.1"/>
    <property type="match status" value="1"/>
</dbReference>
<comment type="cofactor">
    <cofactor evidence="7">
        <name>Mg(2+)</name>
        <dbReference type="ChEBI" id="CHEBI:18420"/>
    </cofactor>
    <text evidence="7">Binds 1 Mg(2+) ion per subunit.</text>
</comment>
<keyword evidence="5 7" id="KW-0460">Magnesium</keyword>
<feature type="binding site" evidence="7">
    <location>
        <position position="69"/>
    </location>
    <ligand>
        <name>substrate</name>
    </ligand>
</feature>
<comment type="similarity">
    <text evidence="1 7 8">Belongs to the HAM1 NTPase family.</text>
</comment>
<keyword evidence="4 7" id="KW-0378">Hydrolase</keyword>
<dbReference type="InterPro" id="IPR029001">
    <property type="entry name" value="ITPase-like_fam"/>
</dbReference>
<dbReference type="Proteomes" id="UP001595793">
    <property type="component" value="Unassembled WGS sequence"/>
</dbReference>
<comment type="catalytic activity">
    <reaction evidence="7">
        <text>XTP + H2O = XMP + diphosphate + H(+)</text>
        <dbReference type="Rhea" id="RHEA:28610"/>
        <dbReference type="ChEBI" id="CHEBI:15377"/>
        <dbReference type="ChEBI" id="CHEBI:15378"/>
        <dbReference type="ChEBI" id="CHEBI:33019"/>
        <dbReference type="ChEBI" id="CHEBI:57464"/>
        <dbReference type="ChEBI" id="CHEBI:61314"/>
        <dbReference type="EC" id="3.6.1.66"/>
    </reaction>
</comment>
<dbReference type="Pfam" id="PF01725">
    <property type="entry name" value="Ham1p_like"/>
    <property type="match status" value="1"/>
</dbReference>
<evidence type="ECO:0000256" key="2">
    <source>
        <dbReference type="ARBA" id="ARBA00022723"/>
    </source>
</evidence>
<feature type="binding site" evidence="7">
    <location>
        <position position="68"/>
    </location>
    <ligand>
        <name>Mg(2+)</name>
        <dbReference type="ChEBI" id="CHEBI:18420"/>
    </ligand>
</feature>
<feature type="active site" description="Proton acceptor" evidence="7">
    <location>
        <position position="68"/>
    </location>
</feature>
<gene>
    <name evidence="9" type="ORF">ACFOS1_10680</name>
    <name evidence="10" type="ORF">ACFOS1_16285</name>
</gene>
<evidence type="ECO:0000313" key="9">
    <source>
        <dbReference type="EMBL" id="MFC4027869.1"/>
    </source>
</evidence>
<feature type="binding site" evidence="7">
    <location>
        <begin position="7"/>
        <end position="12"/>
    </location>
    <ligand>
        <name>substrate</name>
    </ligand>
</feature>
<dbReference type="SUPFAM" id="SSF52972">
    <property type="entry name" value="ITPase-like"/>
    <property type="match status" value="1"/>
</dbReference>
<dbReference type="EMBL" id="JBHSAS010000006">
    <property type="protein sequence ID" value="MFC4027869.1"/>
    <property type="molecule type" value="Genomic_DNA"/>
</dbReference>
<comment type="catalytic activity">
    <reaction evidence="7">
        <text>ITP + H2O = IMP + diphosphate + H(+)</text>
        <dbReference type="Rhea" id="RHEA:29399"/>
        <dbReference type="ChEBI" id="CHEBI:15377"/>
        <dbReference type="ChEBI" id="CHEBI:15378"/>
        <dbReference type="ChEBI" id="CHEBI:33019"/>
        <dbReference type="ChEBI" id="CHEBI:58053"/>
        <dbReference type="ChEBI" id="CHEBI:61402"/>
        <dbReference type="EC" id="3.6.1.66"/>
    </reaction>
</comment>
<dbReference type="NCBIfam" id="TIGR00042">
    <property type="entry name" value="RdgB/HAM1 family non-canonical purine NTP pyrophosphatase"/>
    <property type="match status" value="1"/>
</dbReference>
<evidence type="ECO:0000256" key="3">
    <source>
        <dbReference type="ARBA" id="ARBA00022741"/>
    </source>
</evidence>
<comment type="caution">
    <text evidence="10">The sequence shown here is derived from an EMBL/GenBank/DDBJ whole genome shotgun (WGS) entry which is preliminary data.</text>
</comment>
<comment type="catalytic activity">
    <reaction evidence="7">
        <text>dITP + H2O = dIMP + diphosphate + H(+)</text>
        <dbReference type="Rhea" id="RHEA:28342"/>
        <dbReference type="ChEBI" id="CHEBI:15377"/>
        <dbReference type="ChEBI" id="CHEBI:15378"/>
        <dbReference type="ChEBI" id="CHEBI:33019"/>
        <dbReference type="ChEBI" id="CHEBI:61194"/>
        <dbReference type="ChEBI" id="CHEBI:61382"/>
        <dbReference type="EC" id="3.6.1.66"/>
    </reaction>
</comment>
<reference evidence="10" key="3">
    <citation type="submission" date="2024-09" db="EMBL/GenBank/DDBJ databases">
        <authorList>
            <person name="Sun Q."/>
            <person name="Mori K."/>
        </authorList>
    </citation>
    <scope>NUCLEOTIDE SEQUENCE</scope>
    <source>
        <strain evidence="10">CECT 9128</strain>
    </source>
</reference>
<evidence type="ECO:0000256" key="1">
    <source>
        <dbReference type="ARBA" id="ARBA00008023"/>
    </source>
</evidence>
<evidence type="ECO:0000313" key="10">
    <source>
        <dbReference type="EMBL" id="MFC4028982.1"/>
    </source>
</evidence>
<comment type="caution">
    <text evidence="7">Lacks conserved residue(s) required for the propagation of feature annotation.</text>
</comment>
<evidence type="ECO:0000256" key="7">
    <source>
        <dbReference type="HAMAP-Rule" id="MF_01405"/>
    </source>
</evidence>
<reference evidence="11" key="2">
    <citation type="journal article" date="2019" name="Int. J. Syst. Evol. Microbiol.">
        <title>The Global Catalogue of Microorganisms (GCM) 10K type strain sequencing project: providing services to taxonomists for standard genome sequencing and annotation.</title>
        <authorList>
            <consortium name="The Broad Institute Genomics Platform"/>
            <consortium name="The Broad Institute Genome Sequencing Center for Infectious Disease"/>
            <person name="Wu L."/>
            <person name="Ma J."/>
        </authorList>
    </citation>
    <scope>NUCLEOTIDE SEQUENCE [LARGE SCALE GENOMIC DNA]</scope>
    <source>
        <strain evidence="11">CECT 9128</strain>
    </source>
</reference>
<sequence>MELVFATHNKNKFKEIEAMLPEHITLLSLDDIGCVEDIAETADTIDGNAILKAEYVRHRYGYNCFADDTGLEVEALAGAPGVYSARYAGEQKDDKANVKKLLEQLENKDSRKARFKTVIALNLKDNENLFTGICKGHITDAPSGAKGFGYDPVFIPDGHDRTFAEMEMEEKAKMGHRGKAFKELMDYLSK</sequence>
<dbReference type="EMBL" id="JBHSAS010000011">
    <property type="protein sequence ID" value="MFC4028982.1"/>
    <property type="molecule type" value="Genomic_DNA"/>
</dbReference>
<keyword evidence="6 7" id="KW-0546">Nucleotide metabolism</keyword>
<comment type="subunit">
    <text evidence="7">Homodimer.</text>
</comment>
<accession>A0ABV8HDQ4</accession>
<keyword evidence="3 7" id="KW-0547">Nucleotide-binding</keyword>
<dbReference type="InterPro" id="IPR002637">
    <property type="entry name" value="RdgB/HAM1"/>
</dbReference>
<evidence type="ECO:0000256" key="6">
    <source>
        <dbReference type="ARBA" id="ARBA00023080"/>
    </source>
</evidence>
<evidence type="ECO:0000256" key="8">
    <source>
        <dbReference type="RuleBase" id="RU003781"/>
    </source>
</evidence>
<evidence type="ECO:0000256" key="5">
    <source>
        <dbReference type="ARBA" id="ARBA00022842"/>
    </source>
</evidence>
<name>A0ABV8HDQ4_9FLAO</name>
<feature type="binding site" evidence="7">
    <location>
        <begin position="148"/>
        <end position="151"/>
    </location>
    <ligand>
        <name>substrate</name>
    </ligand>
</feature>
<dbReference type="RefSeq" id="WP_290237056.1">
    <property type="nucleotide sequence ID" value="NZ_JAUFPZ010000002.1"/>
</dbReference>
<proteinExistence type="inferred from homology"/>
<protein>
    <recommendedName>
        <fullName evidence="7">dITP/XTP pyrophosphatase</fullName>
        <ecNumber evidence="7">3.6.1.66</ecNumber>
    </recommendedName>
    <alternativeName>
        <fullName evidence="7">Non-canonical purine NTP pyrophosphatase</fullName>
    </alternativeName>
    <alternativeName>
        <fullName evidence="7">Non-standard purine NTP pyrophosphatase</fullName>
    </alternativeName>
    <alternativeName>
        <fullName evidence="7">Nucleoside-triphosphate diphosphatase</fullName>
    </alternativeName>
    <alternativeName>
        <fullName evidence="7">Nucleoside-triphosphate pyrophosphatase</fullName>
        <shortName evidence="7">NTPase</shortName>
    </alternativeName>
</protein>
<dbReference type="HAMAP" id="MF_01405">
    <property type="entry name" value="Non_canon_purine_NTPase"/>
    <property type="match status" value="1"/>
</dbReference>
<feature type="binding site" evidence="7">
    <location>
        <begin position="176"/>
        <end position="177"/>
    </location>
    <ligand>
        <name>substrate</name>
    </ligand>
</feature>
<keyword evidence="2 7" id="KW-0479">Metal-binding</keyword>
<comment type="function">
    <text evidence="7">Pyrophosphatase that catalyzes the hydrolysis of nucleoside triphosphates to their monophosphate derivatives, with a high preference for the non-canonical purine nucleotides XTP (xanthosine triphosphate), dITP (deoxyinosine triphosphate) and ITP. Seems to function as a house-cleaning enzyme that removes non-canonical purine nucleotides from the nucleotide pool, thus preventing their incorporation into DNA/RNA and avoiding chromosomal lesions.</text>
</comment>